<feature type="binding site" evidence="12">
    <location>
        <position position="489"/>
    </location>
    <ligand>
        <name>Zn(2+)</name>
        <dbReference type="ChEBI" id="CHEBI:29105"/>
        <label>1</label>
    </ligand>
</feature>
<evidence type="ECO:0000256" key="9">
    <source>
        <dbReference type="ARBA" id="ARBA00023125"/>
    </source>
</evidence>
<keyword evidence="4 12" id="KW-0547">Nucleotide-binding</keyword>
<evidence type="ECO:0000256" key="3">
    <source>
        <dbReference type="ARBA" id="ARBA00022723"/>
    </source>
</evidence>
<evidence type="ECO:0000256" key="5">
    <source>
        <dbReference type="ARBA" id="ARBA00022801"/>
    </source>
</evidence>
<evidence type="ECO:0000256" key="6">
    <source>
        <dbReference type="ARBA" id="ARBA00022806"/>
    </source>
</evidence>
<dbReference type="GO" id="GO:0008270">
    <property type="term" value="F:zinc ion binding"/>
    <property type="evidence" value="ECO:0007669"/>
    <property type="project" value="UniProtKB-UniRule"/>
</dbReference>
<dbReference type="FunFam" id="3.40.50.300:FF:000489">
    <property type="entry name" value="Primosome assembly protein PriA"/>
    <property type="match status" value="1"/>
</dbReference>
<keyword evidence="8 12" id="KW-0067">ATP-binding</keyword>
<evidence type="ECO:0000256" key="4">
    <source>
        <dbReference type="ARBA" id="ARBA00022741"/>
    </source>
</evidence>
<keyword evidence="6 12" id="KW-0347">Helicase</keyword>
<dbReference type="GO" id="GO:0006270">
    <property type="term" value="P:DNA replication initiation"/>
    <property type="evidence" value="ECO:0007669"/>
    <property type="project" value="TreeGrafter"/>
</dbReference>
<dbReference type="Proteomes" id="UP000199659">
    <property type="component" value="Unassembled WGS sequence"/>
</dbReference>
<dbReference type="InterPro" id="IPR014001">
    <property type="entry name" value="Helicase_ATP-bd"/>
</dbReference>
<dbReference type="GO" id="GO:1990077">
    <property type="term" value="C:primosome complex"/>
    <property type="evidence" value="ECO:0007669"/>
    <property type="project" value="UniProtKB-UniRule"/>
</dbReference>
<dbReference type="EC" id="5.6.2.4" evidence="12"/>
<evidence type="ECO:0000256" key="12">
    <source>
        <dbReference type="HAMAP-Rule" id="MF_00983"/>
    </source>
</evidence>
<dbReference type="InterPro" id="IPR027417">
    <property type="entry name" value="P-loop_NTPase"/>
</dbReference>
<accession>A0A1I6KWM5</accession>
<dbReference type="CDD" id="cd17929">
    <property type="entry name" value="DEXHc_priA"/>
    <property type="match status" value="1"/>
</dbReference>
<name>A0A1I6KWM5_9FIRM</name>
<evidence type="ECO:0000313" key="16">
    <source>
        <dbReference type="Proteomes" id="UP000199659"/>
    </source>
</evidence>
<dbReference type="InterPro" id="IPR001650">
    <property type="entry name" value="Helicase_C-like"/>
</dbReference>
<keyword evidence="3 12" id="KW-0479">Metal-binding</keyword>
<dbReference type="Pfam" id="PF00271">
    <property type="entry name" value="Helicase_C"/>
    <property type="match status" value="1"/>
</dbReference>
<dbReference type="Pfam" id="PF18319">
    <property type="entry name" value="Zn_ribbon_PriA"/>
    <property type="match status" value="1"/>
</dbReference>
<dbReference type="GO" id="GO:0043138">
    <property type="term" value="F:3'-5' DNA helicase activity"/>
    <property type="evidence" value="ECO:0007669"/>
    <property type="project" value="UniProtKB-EC"/>
</dbReference>
<evidence type="ECO:0000256" key="2">
    <source>
        <dbReference type="ARBA" id="ARBA00022705"/>
    </source>
</evidence>
<feature type="binding site" evidence="12">
    <location>
        <position position="486"/>
    </location>
    <ligand>
        <name>Zn(2+)</name>
        <dbReference type="ChEBI" id="CHEBI:29105"/>
        <label>1</label>
    </ligand>
</feature>
<organism evidence="15 16">
    <name type="scientific">Anaeromicropila populeti</name>
    <dbReference type="NCBI Taxonomy" id="37658"/>
    <lineage>
        <taxon>Bacteria</taxon>
        <taxon>Bacillati</taxon>
        <taxon>Bacillota</taxon>
        <taxon>Clostridia</taxon>
        <taxon>Lachnospirales</taxon>
        <taxon>Lachnospiraceae</taxon>
        <taxon>Anaeromicropila</taxon>
    </lineage>
</organism>
<dbReference type="PANTHER" id="PTHR30580:SF0">
    <property type="entry name" value="PRIMOSOMAL PROTEIN N"/>
    <property type="match status" value="1"/>
</dbReference>
<keyword evidence="5 12" id="KW-0378">Hydrolase</keyword>
<keyword evidence="7 12" id="KW-0862">Zinc</keyword>
<keyword evidence="9 12" id="KW-0238">DNA-binding</keyword>
<dbReference type="InterPro" id="IPR040498">
    <property type="entry name" value="PriA_CRR"/>
</dbReference>
<evidence type="ECO:0000256" key="1">
    <source>
        <dbReference type="ARBA" id="ARBA00022515"/>
    </source>
</evidence>
<keyword evidence="16" id="KW-1185">Reference proteome</keyword>
<dbReference type="Gene3D" id="3.40.1440.60">
    <property type="entry name" value="PriA, 3(prime) DNA-binding domain"/>
    <property type="match status" value="1"/>
</dbReference>
<dbReference type="PROSITE" id="PS51194">
    <property type="entry name" value="HELICASE_CTER"/>
    <property type="match status" value="1"/>
</dbReference>
<evidence type="ECO:0000313" key="15">
    <source>
        <dbReference type="EMBL" id="SFR95574.1"/>
    </source>
</evidence>
<sequence>MYADIIVDISHENLDKTYQYAVPAEWEKKAVVGSLVKIPFGKGERYLKGYIVSLSEYPKIPLEKIKCVLEVVENGLAIESQLIKLAFWIKDNYGATMNDALKTVIPVKRKVKQKENKRIILAQKKETAVAYLAIYQKKHHTAKVRLLEALLADETLDFEMVTGKLNISRETIKTLEKDKLITVKSSLVYRNPVRYESKDQKEIILNESQQKIADCMRKDYLEGIRKTYYIHGITGSGKTEIYMDIISSVVEQGKQVIMLIPEISLTYQTVMRFYHRFGGRVSFLHSRLSGGERYDQYVRAKNGEVDIMIGPRSALFTPFEQLGLIILDEEHETSYKSDSPPKYHAREVAIERARMTGSSVILGSATPSIESYKKALEGEYQLFHLTERANDAVLPKVWVADLREELKNKNKSIFSRKLSELITDRLAKKEQIMLFINRRGYAGFVSCRSCGYVMKCPHCDVSLTSHNNGKLICHYCGYEVEMVKKCPGCGSNYIAAFGTGTQKVEELVKKAFPEARVLRMDTDTTSKKEGHEKILAAFSNQEGDILVGTQMIVKGHDFPNVTLVGILAADLSLYSSDYKAAERTFQLLTQASGRAGRGKKQGEVVIQTYNPEHYSVITASTENYEEFYRKEMLFRSMMSYPPVEHMVAIMVSAKEETYCFDGARSLAEQSKLYISEEQGKIIGPVKASVSKVKDIYRWIVYIKCKDYEVLKKQKDQLEEYMQKQDLFRNCSVQFDFDPVHSY</sequence>
<dbReference type="InterPro" id="IPR041222">
    <property type="entry name" value="PriA_3primeBD"/>
</dbReference>
<dbReference type="SMART" id="SM00487">
    <property type="entry name" value="DEXDc"/>
    <property type="match status" value="1"/>
</dbReference>
<comment type="similarity">
    <text evidence="12">Belongs to the helicase family. PriA subfamily.</text>
</comment>
<feature type="binding site" evidence="12">
    <location>
        <position position="473"/>
    </location>
    <ligand>
        <name>Zn(2+)</name>
        <dbReference type="ChEBI" id="CHEBI:29105"/>
        <label>2</label>
    </ligand>
</feature>
<protein>
    <recommendedName>
        <fullName evidence="12">Replication restart protein PriA</fullName>
    </recommendedName>
    <alternativeName>
        <fullName evidence="12">ATP-dependent DNA helicase PriA</fullName>
        <ecNumber evidence="12">5.6.2.4</ecNumber>
    </alternativeName>
    <alternativeName>
        <fullName evidence="12">DNA 3'-5' helicase PriA</fullName>
    </alternativeName>
</protein>
<dbReference type="Gene3D" id="3.40.50.300">
    <property type="entry name" value="P-loop containing nucleotide triphosphate hydrolases"/>
    <property type="match status" value="2"/>
</dbReference>
<comment type="subunit">
    <text evidence="12">Component of the replication restart primosome.</text>
</comment>
<dbReference type="GO" id="GO:0016887">
    <property type="term" value="F:ATP hydrolysis activity"/>
    <property type="evidence" value="ECO:0007669"/>
    <property type="project" value="RHEA"/>
</dbReference>
<feature type="binding site" evidence="12">
    <location>
        <position position="476"/>
    </location>
    <ligand>
        <name>Zn(2+)</name>
        <dbReference type="ChEBI" id="CHEBI:29105"/>
        <label>2</label>
    </ligand>
</feature>
<comment type="cofactor">
    <cofactor evidence="12">
        <name>Zn(2+)</name>
        <dbReference type="ChEBI" id="CHEBI:29105"/>
    </cofactor>
    <text evidence="12">Binds 2 zinc ions per subunit.</text>
</comment>
<dbReference type="GO" id="GO:0005524">
    <property type="term" value="F:ATP binding"/>
    <property type="evidence" value="ECO:0007669"/>
    <property type="project" value="UniProtKB-UniRule"/>
</dbReference>
<dbReference type="AlphaFoldDB" id="A0A1I6KWM5"/>
<comment type="catalytic activity">
    <reaction evidence="11 12">
        <text>ATP + H2O = ADP + phosphate + H(+)</text>
        <dbReference type="Rhea" id="RHEA:13065"/>
        <dbReference type="ChEBI" id="CHEBI:15377"/>
        <dbReference type="ChEBI" id="CHEBI:15378"/>
        <dbReference type="ChEBI" id="CHEBI:30616"/>
        <dbReference type="ChEBI" id="CHEBI:43474"/>
        <dbReference type="ChEBI" id="CHEBI:456216"/>
        <dbReference type="EC" id="5.6.2.4"/>
    </reaction>
</comment>
<dbReference type="Pfam" id="PF17764">
    <property type="entry name" value="PriA_3primeBD"/>
    <property type="match status" value="1"/>
</dbReference>
<dbReference type="PANTHER" id="PTHR30580">
    <property type="entry name" value="PRIMOSOMAL PROTEIN N"/>
    <property type="match status" value="1"/>
</dbReference>
<dbReference type="InterPro" id="IPR041236">
    <property type="entry name" value="PriA_C"/>
</dbReference>
<dbReference type="NCBIfam" id="TIGR00595">
    <property type="entry name" value="priA"/>
    <property type="match status" value="1"/>
</dbReference>
<dbReference type="RefSeq" id="WP_092561813.1">
    <property type="nucleotide sequence ID" value="NZ_FOYZ01000011.1"/>
</dbReference>
<dbReference type="HAMAP" id="MF_00983">
    <property type="entry name" value="PriA"/>
    <property type="match status" value="1"/>
</dbReference>
<keyword evidence="1 12" id="KW-0639">Primosome</keyword>
<dbReference type="SUPFAM" id="SSF52540">
    <property type="entry name" value="P-loop containing nucleoside triphosphate hydrolases"/>
    <property type="match status" value="1"/>
</dbReference>
<proteinExistence type="inferred from homology"/>
<feature type="binding site" evidence="12">
    <location>
        <position position="447"/>
    </location>
    <ligand>
        <name>Zn(2+)</name>
        <dbReference type="ChEBI" id="CHEBI:29105"/>
        <label>1</label>
    </ligand>
</feature>
<gene>
    <name evidence="12" type="primary">priA</name>
    <name evidence="15" type="ORF">SAMN05661086_02786</name>
</gene>
<dbReference type="InterPro" id="IPR005259">
    <property type="entry name" value="PriA"/>
</dbReference>
<dbReference type="STRING" id="37658.SAMN05661086_02786"/>
<dbReference type="PROSITE" id="PS51192">
    <property type="entry name" value="HELICASE_ATP_BIND_1"/>
    <property type="match status" value="1"/>
</dbReference>
<evidence type="ECO:0000256" key="7">
    <source>
        <dbReference type="ARBA" id="ARBA00022833"/>
    </source>
</evidence>
<dbReference type="OrthoDB" id="9759544at2"/>
<dbReference type="GO" id="GO:0006302">
    <property type="term" value="P:double-strand break repair"/>
    <property type="evidence" value="ECO:0007669"/>
    <property type="project" value="InterPro"/>
</dbReference>
<reference evidence="15 16" key="1">
    <citation type="submission" date="2016-10" db="EMBL/GenBank/DDBJ databases">
        <authorList>
            <person name="de Groot N.N."/>
        </authorList>
    </citation>
    <scope>NUCLEOTIDE SEQUENCE [LARGE SCALE GENOMIC DNA]</scope>
    <source>
        <strain evidence="15 16">743A</strain>
    </source>
</reference>
<dbReference type="Pfam" id="PF00270">
    <property type="entry name" value="DEAD"/>
    <property type="match status" value="1"/>
</dbReference>
<keyword evidence="10 12" id="KW-0413">Isomerase</keyword>
<dbReference type="CDD" id="cd18804">
    <property type="entry name" value="SF2_C_priA"/>
    <property type="match status" value="1"/>
</dbReference>
<comment type="catalytic activity">
    <reaction evidence="12">
        <text>Couples ATP hydrolysis with the unwinding of duplex DNA by translocating in the 3'-5' direction.</text>
        <dbReference type="EC" id="5.6.2.4"/>
    </reaction>
</comment>
<evidence type="ECO:0000259" key="14">
    <source>
        <dbReference type="PROSITE" id="PS51194"/>
    </source>
</evidence>
<dbReference type="EMBL" id="FOYZ01000011">
    <property type="protein sequence ID" value="SFR95574.1"/>
    <property type="molecule type" value="Genomic_DNA"/>
</dbReference>
<dbReference type="GO" id="GO:0006310">
    <property type="term" value="P:DNA recombination"/>
    <property type="evidence" value="ECO:0007669"/>
    <property type="project" value="InterPro"/>
</dbReference>
<dbReference type="GO" id="GO:0003677">
    <property type="term" value="F:DNA binding"/>
    <property type="evidence" value="ECO:0007669"/>
    <property type="project" value="UniProtKB-UniRule"/>
</dbReference>
<dbReference type="Pfam" id="PF18074">
    <property type="entry name" value="PriA_C"/>
    <property type="match status" value="1"/>
</dbReference>
<feature type="binding site" evidence="12">
    <location>
        <position position="459"/>
    </location>
    <ligand>
        <name>Zn(2+)</name>
        <dbReference type="ChEBI" id="CHEBI:29105"/>
        <label>2</label>
    </ligand>
</feature>
<evidence type="ECO:0000256" key="10">
    <source>
        <dbReference type="ARBA" id="ARBA00023235"/>
    </source>
</evidence>
<evidence type="ECO:0000259" key="13">
    <source>
        <dbReference type="PROSITE" id="PS51192"/>
    </source>
</evidence>
<keyword evidence="2 12" id="KW-0235">DNA replication</keyword>
<feature type="domain" description="Helicase ATP-binding" evidence="13">
    <location>
        <begin position="219"/>
        <end position="385"/>
    </location>
</feature>
<dbReference type="InterPro" id="IPR042115">
    <property type="entry name" value="PriA_3primeBD_sf"/>
</dbReference>
<evidence type="ECO:0000256" key="11">
    <source>
        <dbReference type="ARBA" id="ARBA00048988"/>
    </source>
</evidence>
<feature type="binding site" evidence="12">
    <location>
        <position position="450"/>
    </location>
    <ligand>
        <name>Zn(2+)</name>
        <dbReference type="ChEBI" id="CHEBI:29105"/>
        <label>1</label>
    </ligand>
</feature>
<dbReference type="GO" id="GO:0006269">
    <property type="term" value="P:DNA replication, synthesis of primer"/>
    <property type="evidence" value="ECO:0007669"/>
    <property type="project" value="UniProtKB-KW"/>
</dbReference>
<evidence type="ECO:0000256" key="8">
    <source>
        <dbReference type="ARBA" id="ARBA00022840"/>
    </source>
</evidence>
<feature type="domain" description="Helicase C-terminal" evidence="14">
    <location>
        <begin position="478"/>
        <end position="648"/>
    </location>
</feature>
<comment type="function">
    <text evidence="12">Initiates the restart of stalled replication forks, which reloads the replicative helicase on sites other than the origin of replication. Recognizes and binds to abandoned replication forks and remodels them to uncover a helicase loading site. Promotes assembly of the primosome at these replication forks.</text>
</comment>
<feature type="binding site" evidence="12">
    <location>
        <position position="456"/>
    </location>
    <ligand>
        <name>Zn(2+)</name>
        <dbReference type="ChEBI" id="CHEBI:29105"/>
        <label>2</label>
    </ligand>
</feature>
<dbReference type="InterPro" id="IPR011545">
    <property type="entry name" value="DEAD/DEAH_box_helicase_dom"/>
</dbReference>
<dbReference type="SMART" id="SM00490">
    <property type="entry name" value="HELICc"/>
    <property type="match status" value="1"/>
</dbReference>